<dbReference type="InterPro" id="IPR015943">
    <property type="entry name" value="WD40/YVTN_repeat-like_dom_sf"/>
</dbReference>
<evidence type="ECO:0000313" key="2">
    <source>
        <dbReference type="Proteomes" id="UP000649617"/>
    </source>
</evidence>
<dbReference type="InterPro" id="IPR036322">
    <property type="entry name" value="WD40_repeat_dom_sf"/>
</dbReference>
<protein>
    <submittedName>
        <fullName evidence="1">Uncharacterized protein</fullName>
    </submittedName>
</protein>
<dbReference type="Gene3D" id="2.130.10.10">
    <property type="entry name" value="YVTN repeat-like/Quinoprotein amine dehydrogenase"/>
    <property type="match status" value="1"/>
</dbReference>
<comment type="caution">
    <text evidence="1">The sequence shown here is derived from an EMBL/GenBank/DDBJ whole genome shotgun (WGS) entry which is preliminary data.</text>
</comment>
<dbReference type="EMBL" id="CAJNIZ010032223">
    <property type="protein sequence ID" value="CAE7535640.1"/>
    <property type="molecule type" value="Genomic_DNA"/>
</dbReference>
<accession>A0A812TJ73</accession>
<evidence type="ECO:0000313" key="1">
    <source>
        <dbReference type="EMBL" id="CAE7535640.1"/>
    </source>
</evidence>
<proteinExistence type="predicted"/>
<dbReference type="AlphaFoldDB" id="A0A812TJ73"/>
<organism evidence="1 2">
    <name type="scientific">Symbiodinium pilosum</name>
    <name type="common">Dinoflagellate</name>
    <dbReference type="NCBI Taxonomy" id="2952"/>
    <lineage>
        <taxon>Eukaryota</taxon>
        <taxon>Sar</taxon>
        <taxon>Alveolata</taxon>
        <taxon>Dinophyceae</taxon>
        <taxon>Suessiales</taxon>
        <taxon>Symbiodiniaceae</taxon>
        <taxon>Symbiodinium</taxon>
    </lineage>
</organism>
<dbReference type="Proteomes" id="UP000649617">
    <property type="component" value="Unassembled WGS sequence"/>
</dbReference>
<sequence length="333" mass="36790">MVRAVRLLLVAGIGDGQLAVYYLFRSHGSKRKQLHQIQGFDASRRVGDVATAVSLPSRRLLDDGSLAVETVLAGFESGRVAIFKTFFPEDFISESGDKAMTLEEVMEERQRIKSLANGEPVLQAQEPLLLEHYHCDSPVVALFWHQIMGIFSISTNGRVVVADSCGVKTFSIAEACGRNATATSADMSTQLEQLAVAGQRGVHLWQTLSQAKYGVVGTVQEGSDVHPEQNDNFMLVRYMPSGKFLLTLSQDRGDVKLWDAMSLELHCSLRPGESSVDCAFWEPRWETLLIFTASGVTEIELHEQEIHQDEVDLTGPVKSLSQARSFRTTIVGF</sequence>
<keyword evidence="2" id="KW-1185">Reference proteome</keyword>
<dbReference type="OrthoDB" id="417295at2759"/>
<dbReference type="SUPFAM" id="SSF50978">
    <property type="entry name" value="WD40 repeat-like"/>
    <property type="match status" value="1"/>
</dbReference>
<reference evidence="1" key="1">
    <citation type="submission" date="2021-02" db="EMBL/GenBank/DDBJ databases">
        <authorList>
            <person name="Dougan E. K."/>
            <person name="Rhodes N."/>
            <person name="Thang M."/>
            <person name="Chan C."/>
        </authorList>
    </citation>
    <scope>NUCLEOTIDE SEQUENCE</scope>
</reference>
<gene>
    <name evidence="1" type="ORF">SPIL2461_LOCUS14148</name>
</gene>
<name>A0A812TJ73_SYMPI</name>